<keyword evidence="2" id="KW-1185">Reference proteome</keyword>
<dbReference type="EMBL" id="CP036316">
    <property type="protein sequence ID" value="QDT64854.1"/>
    <property type="molecule type" value="Genomic_DNA"/>
</dbReference>
<evidence type="ECO:0000313" key="2">
    <source>
        <dbReference type="Proteomes" id="UP000319976"/>
    </source>
</evidence>
<evidence type="ECO:0008006" key="3">
    <source>
        <dbReference type="Google" id="ProtNLM"/>
    </source>
</evidence>
<name>A0A517T8Z7_9PLAN</name>
<reference evidence="1 2" key="1">
    <citation type="submission" date="2019-02" db="EMBL/GenBank/DDBJ databases">
        <title>Deep-cultivation of Planctomycetes and their phenomic and genomic characterization uncovers novel biology.</title>
        <authorList>
            <person name="Wiegand S."/>
            <person name="Jogler M."/>
            <person name="Boedeker C."/>
            <person name="Pinto D."/>
            <person name="Vollmers J."/>
            <person name="Rivas-Marin E."/>
            <person name="Kohn T."/>
            <person name="Peeters S.H."/>
            <person name="Heuer A."/>
            <person name="Rast P."/>
            <person name="Oberbeckmann S."/>
            <person name="Bunk B."/>
            <person name="Jeske O."/>
            <person name="Meyerdierks A."/>
            <person name="Storesund J.E."/>
            <person name="Kallscheuer N."/>
            <person name="Luecker S."/>
            <person name="Lage O.M."/>
            <person name="Pohl T."/>
            <person name="Merkel B.J."/>
            <person name="Hornburger P."/>
            <person name="Mueller R.-W."/>
            <person name="Bruemmer F."/>
            <person name="Labrenz M."/>
            <person name="Spormann A.M."/>
            <person name="Op den Camp H."/>
            <person name="Overmann J."/>
            <person name="Amann R."/>
            <person name="Jetten M.S.M."/>
            <person name="Mascher T."/>
            <person name="Medema M.H."/>
            <person name="Devos D.P."/>
            <person name="Kaster A.-K."/>
            <person name="Ovreas L."/>
            <person name="Rohde M."/>
            <person name="Galperin M.Y."/>
            <person name="Jogler C."/>
        </authorList>
    </citation>
    <scope>NUCLEOTIDE SEQUENCE [LARGE SCALE GENOMIC DNA]</scope>
    <source>
        <strain evidence="1 2">V22</strain>
    </source>
</reference>
<dbReference type="Gene3D" id="3.80.10.10">
    <property type="entry name" value="Ribonuclease Inhibitor"/>
    <property type="match status" value="1"/>
</dbReference>
<organism evidence="1 2">
    <name type="scientific">Calycomorphotria hydatis</name>
    <dbReference type="NCBI Taxonomy" id="2528027"/>
    <lineage>
        <taxon>Bacteria</taxon>
        <taxon>Pseudomonadati</taxon>
        <taxon>Planctomycetota</taxon>
        <taxon>Planctomycetia</taxon>
        <taxon>Planctomycetales</taxon>
        <taxon>Planctomycetaceae</taxon>
        <taxon>Calycomorphotria</taxon>
    </lineage>
</organism>
<dbReference type="InterPro" id="IPR032675">
    <property type="entry name" value="LRR_dom_sf"/>
</dbReference>
<protein>
    <recommendedName>
        <fullName evidence="3">J domain-containing protein</fullName>
    </recommendedName>
</protein>
<dbReference type="SUPFAM" id="SSF46565">
    <property type="entry name" value="Chaperone J-domain"/>
    <property type="match status" value="1"/>
</dbReference>
<dbReference type="InterPro" id="IPR036869">
    <property type="entry name" value="J_dom_sf"/>
</dbReference>
<dbReference type="KEGG" id="chya:V22_20970"/>
<evidence type="ECO:0000313" key="1">
    <source>
        <dbReference type="EMBL" id="QDT64854.1"/>
    </source>
</evidence>
<sequence length="243" mass="28010">MIGDRPQFMVTLGLLPPITEEDVRQAYRIKAMENHPDHGGDGLSLDAIRRAKDQALDYLSYHTDRRDWIGKQVEQHLKRESVREQLESLGGTIETAKQDWRDDSFGDFSQLCERIIGLRFQPRSDPDAIFEALSEHNFHLGYLRLLDLADIPVKDRHLDCLLDLPGLIRIDLRRSHVTSRGLSVLKHLNRLEEINLHGTHVSLLSRWYYRLILPRIKFICNDGVKFDTSPGQQVRSVADLARG</sequence>
<dbReference type="AlphaFoldDB" id="A0A517T8Z7"/>
<dbReference type="Gene3D" id="1.10.287.110">
    <property type="entry name" value="DnaJ domain"/>
    <property type="match status" value="1"/>
</dbReference>
<accession>A0A517T8Z7</accession>
<dbReference type="SUPFAM" id="SSF52047">
    <property type="entry name" value="RNI-like"/>
    <property type="match status" value="1"/>
</dbReference>
<proteinExistence type="predicted"/>
<dbReference type="Proteomes" id="UP000319976">
    <property type="component" value="Chromosome"/>
</dbReference>
<gene>
    <name evidence="1" type="ORF">V22_20970</name>
</gene>